<dbReference type="EMBL" id="FXBL01000004">
    <property type="protein sequence ID" value="SMH53953.1"/>
    <property type="molecule type" value="Genomic_DNA"/>
</dbReference>
<feature type="compositionally biased region" description="Basic and acidic residues" evidence="1">
    <location>
        <begin position="44"/>
        <end position="76"/>
    </location>
</feature>
<evidence type="ECO:0000313" key="2">
    <source>
        <dbReference type="EMBL" id="SMH53953.1"/>
    </source>
</evidence>
<accession>A0A1X7PQB1</accession>
<evidence type="ECO:0000256" key="1">
    <source>
        <dbReference type="SAM" id="MobiDB-lite"/>
    </source>
</evidence>
<dbReference type="Proteomes" id="UP000193083">
    <property type="component" value="Unassembled WGS sequence"/>
</dbReference>
<protein>
    <submittedName>
        <fullName evidence="2">Uncharacterized protein</fullName>
    </submittedName>
</protein>
<keyword evidence="3" id="KW-1185">Reference proteome</keyword>
<gene>
    <name evidence="2" type="ORF">SAMN02982922_4977</name>
</gene>
<name>A0A1X7PQB1_9HYPH</name>
<sequence>MPEITAYEHGARKLEARTGPDPSDEFSQDAAENRKPPLGIGLTEKVDRHRSETDKSDFRDMTPEKDAEGQFEDRHAGGSNDGVTSANPRVLSGNEDGDATFPLDRPSHDTDERPAPDLDEQSS</sequence>
<evidence type="ECO:0000313" key="3">
    <source>
        <dbReference type="Proteomes" id="UP000193083"/>
    </source>
</evidence>
<dbReference type="AlphaFoldDB" id="A0A1X7PQB1"/>
<organism evidence="2 3">
    <name type="scientific">Mesorhizobium australicum</name>
    <dbReference type="NCBI Taxonomy" id="536018"/>
    <lineage>
        <taxon>Bacteria</taxon>
        <taxon>Pseudomonadati</taxon>
        <taxon>Pseudomonadota</taxon>
        <taxon>Alphaproteobacteria</taxon>
        <taxon>Hyphomicrobiales</taxon>
        <taxon>Phyllobacteriaceae</taxon>
        <taxon>Mesorhizobium</taxon>
    </lineage>
</organism>
<proteinExistence type="predicted"/>
<reference evidence="3" key="1">
    <citation type="submission" date="2017-04" db="EMBL/GenBank/DDBJ databases">
        <authorList>
            <person name="Varghese N."/>
            <person name="Submissions S."/>
        </authorList>
    </citation>
    <scope>NUCLEOTIDE SEQUENCE [LARGE SCALE GENOMIC DNA]</scope>
    <source>
        <strain evidence="3">B5P</strain>
    </source>
</reference>
<feature type="compositionally biased region" description="Basic and acidic residues" evidence="1">
    <location>
        <begin position="105"/>
        <end position="116"/>
    </location>
</feature>
<dbReference type="RefSeq" id="WP_085466616.1">
    <property type="nucleotide sequence ID" value="NZ_FXBL01000004.1"/>
</dbReference>
<dbReference type="OrthoDB" id="8117066at2"/>
<feature type="region of interest" description="Disordered" evidence="1">
    <location>
        <begin position="1"/>
        <end position="123"/>
    </location>
</feature>
<feature type="compositionally biased region" description="Basic and acidic residues" evidence="1">
    <location>
        <begin position="9"/>
        <end position="18"/>
    </location>
</feature>